<evidence type="ECO:0000313" key="3">
    <source>
        <dbReference type="Proteomes" id="UP000559626"/>
    </source>
</evidence>
<evidence type="ECO:0000259" key="1">
    <source>
        <dbReference type="Pfam" id="PF20094"/>
    </source>
</evidence>
<comment type="caution">
    <text evidence="2">The sequence shown here is derived from an EMBL/GenBank/DDBJ whole genome shotgun (WGS) entry which is preliminary data.</text>
</comment>
<gene>
    <name evidence="2" type="ORF">HHL22_19710</name>
</gene>
<proteinExistence type="predicted"/>
<dbReference type="NCBIfam" id="TIGR04514">
    <property type="entry name" value="GWxTD_dom"/>
    <property type="match status" value="1"/>
</dbReference>
<dbReference type="AlphaFoldDB" id="A0A7Y0AHK5"/>
<accession>A0A7Y0AHK5</accession>
<feature type="domain" description="GWxTD" evidence="1">
    <location>
        <begin position="286"/>
        <end position="447"/>
    </location>
</feature>
<dbReference type="RefSeq" id="WP_169533101.1">
    <property type="nucleotide sequence ID" value="NZ_JABBGH010000003.1"/>
</dbReference>
<name>A0A7Y0AHK5_9BACT</name>
<organism evidence="2 3">
    <name type="scientific">Hymenobacter polaris</name>
    <dbReference type="NCBI Taxonomy" id="2682546"/>
    <lineage>
        <taxon>Bacteria</taxon>
        <taxon>Pseudomonadati</taxon>
        <taxon>Bacteroidota</taxon>
        <taxon>Cytophagia</taxon>
        <taxon>Cytophagales</taxon>
        <taxon>Hymenobacteraceae</taxon>
        <taxon>Hymenobacter</taxon>
    </lineage>
</organism>
<dbReference type="InterPro" id="IPR030959">
    <property type="entry name" value="GWxTD_dom"/>
</dbReference>
<keyword evidence="3" id="KW-1185">Reference proteome</keyword>
<dbReference type="Pfam" id="PF20094">
    <property type="entry name" value="GWxTD_dom"/>
    <property type="match status" value="1"/>
</dbReference>
<protein>
    <submittedName>
        <fullName evidence="2">GWxTD domain-containing protein</fullName>
    </submittedName>
</protein>
<reference evidence="2 3" key="1">
    <citation type="submission" date="2020-04" db="EMBL/GenBank/DDBJ databases">
        <title>Hymenobacter polaris sp. nov., isolated from Arctic soil.</title>
        <authorList>
            <person name="Dahal R.H."/>
        </authorList>
    </citation>
    <scope>NUCLEOTIDE SEQUENCE [LARGE SCALE GENOMIC DNA]</scope>
    <source>
        <strain evidence="2 3">RP-2-7</strain>
    </source>
</reference>
<dbReference type="EMBL" id="JABBGH010000003">
    <property type="protein sequence ID" value="NML67435.1"/>
    <property type="molecule type" value="Genomic_DNA"/>
</dbReference>
<dbReference type="Proteomes" id="UP000559626">
    <property type="component" value="Unassembled WGS sequence"/>
</dbReference>
<evidence type="ECO:0000313" key="2">
    <source>
        <dbReference type="EMBL" id="NML67435.1"/>
    </source>
</evidence>
<sequence length="452" mass="48077">MSIWKGLANYGAARRKLAAVALGVGGASWPGQAASPRLAAPPDFASYYRAPVAHLAPVLRREGDSLRVFLNHAAPASGSAALQLRLAAWSGYDAAQPLWEETRALRPYPGSDSSAPVQVLTAAVAAARLAPGQVLQVSLGPVGAAPAAVASSAPAAASAAPSPAAAPAAEAPATTAWLPLSAERLARPFILLDSTGLILDRPYVRASEGVAVATFGLSEPVRWRRYPTGAAALPPFTDPRTQPAAPRTLAVLDSSAAPVAAGTLLRFAQPGLLALKVGGLGGEPVRTVPLLVTRADFPGHTTASELIENLLYLTSATERRELATAPDPKRAVDRFWLRAAGGDQERARRLIRSYYGRITAANELFSGHKPGWRTDRGLLYVVLGPPQRVSRPTGEEHWHYDHAGHLGEAVTFTFRARPTTLAPANYELVRRPEYQQLWYAAVDQWRNPLSVR</sequence>